<feature type="transmembrane region" description="Helical" evidence="10">
    <location>
        <begin position="875"/>
        <end position="897"/>
    </location>
</feature>
<dbReference type="Pfam" id="PF14843">
    <property type="entry name" value="GF_recep_IV"/>
    <property type="match status" value="1"/>
</dbReference>
<feature type="region of interest" description="Disordered" evidence="9">
    <location>
        <begin position="978"/>
        <end position="1032"/>
    </location>
</feature>
<dbReference type="GO" id="GO:0004965">
    <property type="term" value="F:G protein-coupled GABA receptor activity"/>
    <property type="evidence" value="ECO:0007669"/>
    <property type="project" value="InterPro"/>
</dbReference>
<dbReference type="PRINTS" id="PR00248">
    <property type="entry name" value="GPCRMGR"/>
</dbReference>
<dbReference type="InterPro" id="IPR009030">
    <property type="entry name" value="Growth_fac_rcpt_cys_sf"/>
</dbReference>
<evidence type="ECO:0000313" key="13">
    <source>
        <dbReference type="Proteomes" id="UP000008743"/>
    </source>
</evidence>
<feature type="transmembrane region" description="Helical" evidence="10">
    <location>
        <begin position="726"/>
        <end position="746"/>
    </location>
</feature>
<feature type="transmembrane region" description="Helical" evidence="10">
    <location>
        <begin position="655"/>
        <end position="681"/>
    </location>
</feature>
<dbReference type="PANTHER" id="PTHR10519">
    <property type="entry name" value="GABA-B RECEPTOR"/>
    <property type="match status" value="1"/>
</dbReference>
<feature type="transmembrane region" description="Helical" evidence="10">
    <location>
        <begin position="767"/>
        <end position="788"/>
    </location>
</feature>
<gene>
    <name evidence="12" type="ORF">CAOG_002888</name>
</gene>
<feature type="domain" description="G-protein coupled receptors family 3 profile" evidence="11">
    <location>
        <begin position="657"/>
        <end position="904"/>
    </location>
</feature>
<name>A0A0D2X222_CAPO3</name>
<dbReference type="eggNOG" id="KOG1055">
    <property type="taxonomic scope" value="Eukaryota"/>
</dbReference>
<dbReference type="CDD" id="cd00064">
    <property type="entry name" value="FU"/>
    <property type="match status" value="2"/>
</dbReference>
<dbReference type="Pfam" id="PF00003">
    <property type="entry name" value="7tm_3"/>
    <property type="match status" value="1"/>
</dbReference>
<evidence type="ECO:0000259" key="11">
    <source>
        <dbReference type="PROSITE" id="PS50259"/>
    </source>
</evidence>
<proteinExistence type="predicted"/>
<dbReference type="RefSeq" id="XP_004363727.2">
    <property type="nucleotide sequence ID" value="XM_004363670.2"/>
</dbReference>
<evidence type="ECO:0000256" key="8">
    <source>
        <dbReference type="ARBA" id="ARBA00023224"/>
    </source>
</evidence>
<protein>
    <recommendedName>
        <fullName evidence="11">G-protein coupled receptors family 3 profile domain-containing protein</fullName>
    </recommendedName>
</protein>
<dbReference type="InterPro" id="IPR001828">
    <property type="entry name" value="ANF_lig-bd_rcpt"/>
</dbReference>
<dbReference type="GO" id="GO:0038039">
    <property type="term" value="C:G protein-coupled receptor heterodimeric complex"/>
    <property type="evidence" value="ECO:0007669"/>
    <property type="project" value="TreeGrafter"/>
</dbReference>
<feature type="region of interest" description="Disordered" evidence="9">
    <location>
        <begin position="911"/>
        <end position="945"/>
    </location>
</feature>
<keyword evidence="2 10" id="KW-0812">Transmembrane</keyword>
<dbReference type="OrthoDB" id="2129233at2759"/>
<dbReference type="Gene3D" id="3.40.50.2300">
    <property type="match status" value="2"/>
</dbReference>
<feature type="compositionally biased region" description="Gly residues" evidence="9">
    <location>
        <begin position="1012"/>
        <end position="1021"/>
    </location>
</feature>
<evidence type="ECO:0000256" key="7">
    <source>
        <dbReference type="ARBA" id="ARBA00023180"/>
    </source>
</evidence>
<evidence type="ECO:0000313" key="12">
    <source>
        <dbReference type="EMBL" id="KJE91804.1"/>
    </source>
</evidence>
<organism evidence="12 13">
    <name type="scientific">Capsaspora owczarzaki (strain ATCC 30864)</name>
    <dbReference type="NCBI Taxonomy" id="595528"/>
    <lineage>
        <taxon>Eukaryota</taxon>
        <taxon>Filasterea</taxon>
        <taxon>Capsaspora</taxon>
    </lineage>
</organism>
<evidence type="ECO:0000256" key="3">
    <source>
        <dbReference type="ARBA" id="ARBA00022989"/>
    </source>
</evidence>
<accession>A0A0D2X222</accession>
<dbReference type="Pfam" id="PF01094">
    <property type="entry name" value="ANF_receptor"/>
    <property type="match status" value="1"/>
</dbReference>
<feature type="compositionally biased region" description="Basic and acidic residues" evidence="9">
    <location>
        <begin position="989"/>
        <end position="1004"/>
    </location>
</feature>
<evidence type="ECO:0000256" key="4">
    <source>
        <dbReference type="ARBA" id="ARBA00023040"/>
    </source>
</evidence>
<dbReference type="InterPro" id="IPR017978">
    <property type="entry name" value="GPCR_3_C"/>
</dbReference>
<evidence type="ECO:0000256" key="1">
    <source>
        <dbReference type="ARBA" id="ARBA00004141"/>
    </source>
</evidence>
<sequence length="1060" mass="114354">MKMQSIKQTLPSPLALLLLVAAIMLGCGSLYTADATTVLKVGVLTDRTGPGQSTSIMYETVFNTFLQFYNLGYLRTPMANYTVALEYRDFGGNPNMALYHAQDLAANAHVVAVIGAGDMISVGAAALVLNQYGIPLLAYSVTTSLLSVPQIFPTFLRTVSNDLQQAQYIAEFVLDMGWNRVAIVSSNGVMSSADSISVVFRDSALTGHPIEIVMEQPIISNDFKRPDFEMQQLKDSSARVILLLTTEDDAINVLASANSLGLLGPDYVWIVPDLPLHIIPDSPLCDGLDSLAVDAFCDFSGLTEMYNAGNVIPGSSLTCAGFAASCRFLKRVPSAEERLSLMNNMRGLIGVRGQIVASPAYVAANQMFMATFGQPLLEYSLHAYDAMDTIVRGLENFTTTLHMNGIDNHNFTLADGPVLMEIMRAETFVGLTGLVTFSGVDRISNFEILNWAAPDNETLAPSLDYDVDGTLIDFSTAGFGWVLRGLHYYEHALQQTAGSEFEWYNETRGIVPASTLAFFDNTPTIPRDYPCHAQCKPVQPGMPSSDGCSGPGADQCTICNNAIFNNTCVAACPIGHFSSSTVMGQLCSACHNECSSDGCSGPAASQCVTCLHFYDSSSLACTNTCMNGKINTELSRASSVSSGLVCVHIDSLTDAVIAVILTFTGVLLFLCGVLVVMIVVFRDKKVMRSASPTFLLLMVFGTATSLSSIFLLAVDNPTNDYCMAAMWIRHMGFAIAFGALFLKTYRIAQVFRAKSSRAARALRDDRLLLKLFQLCLLFAVYLLIWSLAHPPQVELKETPSHEQFHTCDRDWFFFGLLIAELMLLAMSAWLCFITRKAPSAFNELRQQSLAIYNWTLILLILEIVVNTVANDDANAVFALSSLELLLTQGFAVMIVLLPKAVAVLRGEGDKVNTSTHQAGSGPSGKHSGTNGHHSSSSGEISGLDSMSGAEVKERLVAAVKETKRLMAEVEQLRNVAVGSGNRHLAPSASKEKSGKAKFAGEQRPRGMSVDTGYGGSLGGSIMGISPSTSSQPSVEIDMHQITPPTPTLATTVELTEDDMM</sequence>
<keyword evidence="13" id="KW-1185">Reference proteome</keyword>
<dbReference type="InParanoid" id="A0A0D2X222"/>
<dbReference type="SUPFAM" id="SSF57184">
    <property type="entry name" value="Growth factor receptor domain"/>
    <property type="match status" value="1"/>
</dbReference>
<dbReference type="InterPro" id="IPR028082">
    <property type="entry name" value="Peripla_BP_I"/>
</dbReference>
<feature type="transmembrane region" description="Helical" evidence="10">
    <location>
        <begin position="811"/>
        <end position="831"/>
    </location>
</feature>
<dbReference type="Gene3D" id="2.10.220.10">
    <property type="entry name" value="Hormone Receptor, Insulin-like Growth Factor Receptor 1, Chain A, domain 2"/>
    <property type="match status" value="1"/>
</dbReference>
<keyword evidence="8" id="KW-0807">Transducer</keyword>
<evidence type="ECO:0000256" key="9">
    <source>
        <dbReference type="SAM" id="MobiDB-lite"/>
    </source>
</evidence>
<feature type="transmembrane region" description="Helical" evidence="10">
    <location>
        <begin position="693"/>
        <end position="714"/>
    </location>
</feature>
<keyword evidence="3 10" id="KW-1133">Transmembrane helix</keyword>
<dbReference type="InterPro" id="IPR006212">
    <property type="entry name" value="Furin_repeat"/>
</dbReference>
<dbReference type="GO" id="GO:0007214">
    <property type="term" value="P:gamma-aminobutyric acid signaling pathway"/>
    <property type="evidence" value="ECO:0007669"/>
    <property type="project" value="TreeGrafter"/>
</dbReference>
<dbReference type="EMBL" id="KE346363">
    <property type="protein sequence ID" value="KJE91804.1"/>
    <property type="molecule type" value="Genomic_DNA"/>
</dbReference>
<keyword evidence="4" id="KW-0297">G-protein coupled receptor</keyword>
<evidence type="ECO:0000256" key="2">
    <source>
        <dbReference type="ARBA" id="ARBA00022692"/>
    </source>
</evidence>
<dbReference type="InterPro" id="IPR000337">
    <property type="entry name" value="GPCR_3"/>
</dbReference>
<dbReference type="Proteomes" id="UP000008743">
    <property type="component" value="Unassembled WGS sequence"/>
</dbReference>
<dbReference type="InterPro" id="IPR032778">
    <property type="entry name" value="GF_recep_IV"/>
</dbReference>
<evidence type="ECO:0000256" key="10">
    <source>
        <dbReference type="SAM" id="Phobius"/>
    </source>
</evidence>
<reference evidence="13" key="1">
    <citation type="submission" date="2011-02" db="EMBL/GenBank/DDBJ databases">
        <title>The Genome Sequence of Capsaspora owczarzaki ATCC 30864.</title>
        <authorList>
            <person name="Russ C."/>
            <person name="Cuomo C."/>
            <person name="Burger G."/>
            <person name="Gray M.W."/>
            <person name="Holland P.W.H."/>
            <person name="King N."/>
            <person name="Lang F.B.F."/>
            <person name="Roger A.J."/>
            <person name="Ruiz-Trillo I."/>
            <person name="Young S.K."/>
            <person name="Zeng Q."/>
            <person name="Gargeya S."/>
            <person name="Alvarado L."/>
            <person name="Berlin A."/>
            <person name="Chapman S.B."/>
            <person name="Chen Z."/>
            <person name="Freedman E."/>
            <person name="Gellesch M."/>
            <person name="Goldberg J."/>
            <person name="Griggs A."/>
            <person name="Gujja S."/>
            <person name="Heilman E."/>
            <person name="Heiman D."/>
            <person name="Howarth C."/>
            <person name="Mehta T."/>
            <person name="Neiman D."/>
            <person name="Pearson M."/>
            <person name="Roberts A."/>
            <person name="Saif S."/>
            <person name="Shea T."/>
            <person name="Shenoy N."/>
            <person name="Sisk P."/>
            <person name="Stolte C."/>
            <person name="Sykes S."/>
            <person name="White J."/>
            <person name="Yandava C."/>
            <person name="Haas B."/>
            <person name="Nusbaum C."/>
            <person name="Birren B."/>
        </authorList>
    </citation>
    <scope>NUCLEOTIDE SEQUENCE</scope>
    <source>
        <strain evidence="13">ATCC 30864</strain>
    </source>
</reference>
<comment type="subcellular location">
    <subcellularLocation>
        <location evidence="1">Membrane</location>
        <topology evidence="1">Multi-pass membrane protein</topology>
    </subcellularLocation>
</comment>
<dbReference type="PhylomeDB" id="A0A0D2X222"/>
<dbReference type="PANTHER" id="PTHR10519:SF20">
    <property type="entry name" value="G-PROTEIN COUPLED RECEPTOR 156-RELATED"/>
    <property type="match status" value="1"/>
</dbReference>
<dbReference type="AlphaFoldDB" id="A0A0D2X222"/>
<keyword evidence="6" id="KW-0675">Receptor</keyword>
<dbReference type="eggNOG" id="KOG4418">
    <property type="taxonomic scope" value="Eukaryota"/>
</dbReference>
<keyword evidence="5 10" id="KW-0472">Membrane</keyword>
<feature type="transmembrane region" description="Helical" evidence="10">
    <location>
        <begin position="851"/>
        <end position="869"/>
    </location>
</feature>
<dbReference type="eggNOG" id="KOG1025">
    <property type="taxonomic scope" value="Eukaryota"/>
</dbReference>
<feature type="compositionally biased region" description="Low complexity" evidence="9">
    <location>
        <begin position="923"/>
        <end position="945"/>
    </location>
</feature>
<keyword evidence="7" id="KW-0325">Glycoprotein</keyword>
<evidence type="ECO:0000256" key="5">
    <source>
        <dbReference type="ARBA" id="ARBA00023136"/>
    </source>
</evidence>
<dbReference type="CDD" id="cd15293">
    <property type="entry name" value="7tmC_GPR158-like"/>
    <property type="match status" value="1"/>
</dbReference>
<dbReference type="SMART" id="SM00261">
    <property type="entry name" value="FU"/>
    <property type="match status" value="2"/>
</dbReference>
<dbReference type="SUPFAM" id="SSF53822">
    <property type="entry name" value="Periplasmic binding protein-like I"/>
    <property type="match status" value="1"/>
</dbReference>
<feature type="compositionally biased region" description="Polar residues" evidence="9">
    <location>
        <begin position="911"/>
        <end position="920"/>
    </location>
</feature>
<dbReference type="PROSITE" id="PS51257">
    <property type="entry name" value="PROKAR_LIPOPROTEIN"/>
    <property type="match status" value="1"/>
</dbReference>
<dbReference type="PROSITE" id="PS50259">
    <property type="entry name" value="G_PROTEIN_RECEP_F3_4"/>
    <property type="match status" value="1"/>
</dbReference>
<evidence type="ECO:0000256" key="6">
    <source>
        <dbReference type="ARBA" id="ARBA00023170"/>
    </source>
</evidence>
<dbReference type="InterPro" id="IPR002455">
    <property type="entry name" value="GPCR3_GABA-B"/>
</dbReference>